<reference evidence="16 17" key="1">
    <citation type="submission" date="2018-09" db="EMBL/GenBank/DDBJ databases">
        <authorList>
            <person name="Zhu H."/>
        </authorList>
    </citation>
    <scope>NUCLEOTIDE SEQUENCE [LARGE SCALE GENOMIC DNA]</scope>
    <source>
        <strain evidence="16 17">K2W22B-5</strain>
    </source>
</reference>
<evidence type="ECO:0000256" key="1">
    <source>
        <dbReference type="ARBA" id="ARBA00005513"/>
    </source>
</evidence>
<dbReference type="GO" id="GO:0046933">
    <property type="term" value="F:proton-transporting ATP synthase activity, rotational mechanism"/>
    <property type="evidence" value="ECO:0007669"/>
    <property type="project" value="UniProtKB-UniRule"/>
</dbReference>
<keyword evidence="6 13" id="KW-1133">Transmembrane helix</keyword>
<evidence type="ECO:0000256" key="7">
    <source>
        <dbReference type="ARBA" id="ARBA00023065"/>
    </source>
</evidence>
<keyword evidence="7 13" id="KW-0406">Ion transport</keyword>
<evidence type="ECO:0000256" key="8">
    <source>
        <dbReference type="ARBA" id="ARBA00023136"/>
    </source>
</evidence>
<dbReference type="RefSeq" id="WP_119833364.1">
    <property type="nucleotide sequence ID" value="NZ_QYUL01000004.1"/>
</dbReference>
<gene>
    <name evidence="13" type="primary">atpF</name>
    <name evidence="16" type="ORF">D3877_24200</name>
</gene>
<dbReference type="Proteomes" id="UP000283458">
    <property type="component" value="Unassembled WGS sequence"/>
</dbReference>
<feature type="compositionally biased region" description="Basic and acidic residues" evidence="15">
    <location>
        <begin position="247"/>
        <end position="263"/>
    </location>
</feature>
<evidence type="ECO:0000256" key="11">
    <source>
        <dbReference type="ARBA" id="ARBA00025614"/>
    </source>
</evidence>
<comment type="caution">
    <text evidence="16">The sequence shown here is derived from an EMBL/GenBank/DDBJ whole genome shotgun (WGS) entry which is preliminary data.</text>
</comment>
<dbReference type="AlphaFoldDB" id="A0A418VPN7"/>
<evidence type="ECO:0000256" key="14">
    <source>
        <dbReference type="SAM" id="Coils"/>
    </source>
</evidence>
<dbReference type="HAMAP" id="MF_01398">
    <property type="entry name" value="ATP_synth_b_bprime"/>
    <property type="match status" value="1"/>
</dbReference>
<dbReference type="PANTHER" id="PTHR33445">
    <property type="entry name" value="ATP SYNTHASE SUBUNIT B', CHLOROPLASTIC"/>
    <property type="match status" value="1"/>
</dbReference>
<keyword evidence="8 13" id="KW-0472">Membrane</keyword>
<evidence type="ECO:0000313" key="17">
    <source>
        <dbReference type="Proteomes" id="UP000283458"/>
    </source>
</evidence>
<sequence length="270" mass="29029">MRIDGWTLLLQAINFLVLAWLLRHFLYRPVLAVIAERQATTERARVEADAARADAGRLRQGLEGERAGLSEERDRLLADARRQADAERAALLDRARAEAARLLAEAAATLDDERRQAVSGQREAAAELALAVAARLLGAADSAASLTQRFLIEACQSVAGLAEADRRALVEDGASPPDPLPLRLLSAAPLGEGALTDARTRLETALGRPVALDAGADPDLIAGVELHFPHSVLRHSWKQALAEAMEELTRDDRTQNDAHKQNDAGKTAAA</sequence>
<organism evidence="16 17">
    <name type="scientific">Azospirillum cavernae</name>
    <dbReference type="NCBI Taxonomy" id="2320860"/>
    <lineage>
        <taxon>Bacteria</taxon>
        <taxon>Pseudomonadati</taxon>
        <taxon>Pseudomonadota</taxon>
        <taxon>Alphaproteobacteria</taxon>
        <taxon>Rhodospirillales</taxon>
        <taxon>Azospirillaceae</taxon>
        <taxon>Azospirillum</taxon>
    </lineage>
</organism>
<evidence type="ECO:0000313" key="16">
    <source>
        <dbReference type="EMBL" id="RJF78221.1"/>
    </source>
</evidence>
<keyword evidence="9 13" id="KW-0066">ATP synthesis</keyword>
<dbReference type="InterPro" id="IPR002146">
    <property type="entry name" value="ATP_synth_b/b'su_bac/chlpt"/>
</dbReference>
<evidence type="ECO:0000256" key="9">
    <source>
        <dbReference type="ARBA" id="ARBA00023310"/>
    </source>
</evidence>
<dbReference type="Pfam" id="PF00430">
    <property type="entry name" value="ATP-synt_B"/>
    <property type="match status" value="1"/>
</dbReference>
<protein>
    <recommendedName>
        <fullName evidence="13">ATP synthase subunit b</fullName>
    </recommendedName>
    <alternativeName>
        <fullName evidence="13">ATP synthase F(0) sector subunit b</fullName>
    </alternativeName>
    <alternativeName>
        <fullName evidence="13">ATPase subunit I</fullName>
    </alternativeName>
    <alternativeName>
        <fullName evidence="13">F-type ATPase subunit b</fullName>
        <shortName evidence="13">F-ATPase subunit b</shortName>
    </alternativeName>
</protein>
<proteinExistence type="inferred from homology"/>
<dbReference type="OrthoDB" id="466272at2"/>
<dbReference type="GO" id="GO:0045259">
    <property type="term" value="C:proton-transporting ATP synthase complex"/>
    <property type="evidence" value="ECO:0007669"/>
    <property type="project" value="UniProtKB-KW"/>
</dbReference>
<comment type="subcellular location">
    <subcellularLocation>
        <location evidence="13">Cell membrane</location>
        <topology evidence="13">Single-pass membrane protein</topology>
    </subcellularLocation>
    <subcellularLocation>
        <location evidence="12">Endomembrane system</location>
        <topology evidence="12">Single-pass membrane protein</topology>
    </subcellularLocation>
</comment>
<evidence type="ECO:0000256" key="12">
    <source>
        <dbReference type="ARBA" id="ARBA00037847"/>
    </source>
</evidence>
<keyword evidence="17" id="KW-1185">Reference proteome</keyword>
<feature type="region of interest" description="Disordered" evidence="15">
    <location>
        <begin position="247"/>
        <end position="270"/>
    </location>
</feature>
<keyword evidence="3 13" id="KW-0138">CF(0)</keyword>
<evidence type="ECO:0000256" key="15">
    <source>
        <dbReference type="SAM" id="MobiDB-lite"/>
    </source>
</evidence>
<dbReference type="GO" id="GO:0012505">
    <property type="term" value="C:endomembrane system"/>
    <property type="evidence" value="ECO:0007669"/>
    <property type="project" value="UniProtKB-SubCell"/>
</dbReference>
<dbReference type="GO" id="GO:0005886">
    <property type="term" value="C:plasma membrane"/>
    <property type="evidence" value="ECO:0007669"/>
    <property type="project" value="UniProtKB-SubCell"/>
</dbReference>
<dbReference type="PANTHER" id="PTHR33445:SF2">
    <property type="entry name" value="ATP SYNTHASE SUBUNIT B', CHLOROPLASTIC"/>
    <property type="match status" value="1"/>
</dbReference>
<evidence type="ECO:0000256" key="2">
    <source>
        <dbReference type="ARBA" id="ARBA00022448"/>
    </source>
</evidence>
<name>A0A418VPN7_9PROT</name>
<evidence type="ECO:0000256" key="6">
    <source>
        <dbReference type="ARBA" id="ARBA00022989"/>
    </source>
</evidence>
<evidence type="ECO:0000256" key="10">
    <source>
        <dbReference type="ARBA" id="ARBA00025198"/>
    </source>
</evidence>
<keyword evidence="13" id="KW-1003">Cell membrane</keyword>
<dbReference type="GO" id="GO:0046961">
    <property type="term" value="F:proton-transporting ATPase activity, rotational mechanism"/>
    <property type="evidence" value="ECO:0007669"/>
    <property type="project" value="TreeGrafter"/>
</dbReference>
<dbReference type="EMBL" id="QYUL01000004">
    <property type="protein sequence ID" value="RJF78221.1"/>
    <property type="molecule type" value="Genomic_DNA"/>
</dbReference>
<feature type="coiled-coil region" evidence="14">
    <location>
        <begin position="59"/>
        <end position="116"/>
    </location>
</feature>
<evidence type="ECO:0000256" key="3">
    <source>
        <dbReference type="ARBA" id="ARBA00022547"/>
    </source>
</evidence>
<keyword evidence="5 13" id="KW-0375">Hydrogen ion transport</keyword>
<evidence type="ECO:0000256" key="13">
    <source>
        <dbReference type="HAMAP-Rule" id="MF_01398"/>
    </source>
</evidence>
<feature type="transmembrane region" description="Helical" evidence="13">
    <location>
        <begin position="6"/>
        <end position="22"/>
    </location>
</feature>
<keyword evidence="2 13" id="KW-0813">Transport</keyword>
<dbReference type="InterPro" id="IPR050059">
    <property type="entry name" value="ATP_synthase_B_chain"/>
</dbReference>
<keyword evidence="14" id="KW-0175">Coiled coil</keyword>
<comment type="subunit">
    <text evidence="13">F-type ATPases have 2 components, F(1) - the catalytic core - and F(0) - the membrane proton channel. F(1) has five subunits: alpha(3), beta(3), gamma(1), delta(1), epsilon(1). F(0) has three main subunits: a(1), b(2) and c(10-14). The alpha and beta chains form an alternating ring which encloses part of the gamma chain. F(1) is attached to F(0) by a central stalk formed by the gamma and epsilon chains, while a peripheral stalk is formed by the delta and b chains.</text>
</comment>
<dbReference type="CDD" id="cd06503">
    <property type="entry name" value="ATP-synt_Fo_b"/>
    <property type="match status" value="1"/>
</dbReference>
<evidence type="ECO:0000256" key="5">
    <source>
        <dbReference type="ARBA" id="ARBA00022781"/>
    </source>
</evidence>
<keyword evidence="4 13" id="KW-0812">Transmembrane</keyword>
<accession>A0A418VPN7</accession>
<comment type="similarity">
    <text evidence="1 13">Belongs to the ATPase B chain family.</text>
</comment>
<evidence type="ECO:0000256" key="4">
    <source>
        <dbReference type="ARBA" id="ARBA00022692"/>
    </source>
</evidence>
<comment type="function">
    <text evidence="11">Component of the F(0) channel, it forms part of the peripheral stalk, linking F(1) to F(0). The b'-subunit is a diverged and duplicated form of b found in plants and photosynthetic bacteria.</text>
</comment>
<comment type="function">
    <text evidence="10 13">F(1)F(0) ATP synthase produces ATP from ADP in the presence of a proton or sodium gradient. F-type ATPases consist of two structural domains, F(1) containing the extramembraneous catalytic core and F(0) containing the membrane proton channel, linked together by a central stalk and a peripheral stalk. During catalysis, ATP synthesis in the catalytic domain of F(1) is coupled via a rotary mechanism of the central stalk subunits to proton translocation.</text>
</comment>